<dbReference type="EC" id="2.1.3.3" evidence="3 6"/>
<dbReference type="InterPro" id="IPR036901">
    <property type="entry name" value="Asp/Orn_carbamoylTrfase_sf"/>
</dbReference>
<dbReference type="GO" id="GO:0042450">
    <property type="term" value="P:L-arginine biosynthetic process via ornithine"/>
    <property type="evidence" value="ECO:0007669"/>
    <property type="project" value="UniProtKB-UniRule"/>
</dbReference>
<dbReference type="GO" id="GO:0004585">
    <property type="term" value="F:ornithine carbamoyltransferase activity"/>
    <property type="evidence" value="ECO:0007669"/>
    <property type="project" value="UniProtKB-UniRule"/>
</dbReference>
<feature type="binding site" evidence="6">
    <location>
        <begin position="135"/>
        <end position="138"/>
    </location>
    <ligand>
        <name>carbamoyl phosphate</name>
        <dbReference type="ChEBI" id="CHEBI:58228"/>
    </ligand>
</feature>
<dbReference type="HAMAP" id="MF_01109">
    <property type="entry name" value="OTCase"/>
    <property type="match status" value="1"/>
</dbReference>
<dbReference type="PANTHER" id="PTHR45753">
    <property type="entry name" value="ORNITHINE CARBAMOYLTRANSFERASE, MITOCHONDRIAL"/>
    <property type="match status" value="1"/>
</dbReference>
<name>A0A6P1MGN1_9FIRM</name>
<evidence type="ECO:0000256" key="6">
    <source>
        <dbReference type="HAMAP-Rule" id="MF_01109"/>
    </source>
</evidence>
<keyword evidence="4 6" id="KW-0808">Transferase</keyword>
<dbReference type="InterPro" id="IPR006130">
    <property type="entry name" value="Asp/Orn_carbamoylTrfase"/>
</dbReference>
<evidence type="ECO:0000313" key="10">
    <source>
        <dbReference type="Proteomes" id="UP000463883"/>
    </source>
</evidence>
<evidence type="ECO:0000256" key="2">
    <source>
        <dbReference type="ARBA" id="ARBA00007805"/>
    </source>
</evidence>
<evidence type="ECO:0000313" key="9">
    <source>
        <dbReference type="EMBL" id="QHI71178.1"/>
    </source>
</evidence>
<keyword evidence="6" id="KW-0963">Cytoplasm</keyword>
<feature type="domain" description="Aspartate/ornithine carbamoyltransferase Asp/Orn-binding" evidence="7">
    <location>
        <begin position="156"/>
        <end position="328"/>
    </location>
</feature>
<sequence length="334" mass="37577">MAVNLKGRSFLTLMDFTPEEIRYMLDLAHDLKSKKRAGIQGDALKGKNVVLLFEKTSTRTRCAFEVACLDEGGHVTFLDSNSSQFGKKESVEDSAKVFGRFYDGIEYRGYDQKLVEDLAKYAGIPVWNGLTDIDHPTQILADLLTIEEHIAKPLNKVKVVFCGDVRNNMSYAWMYGCAKMGMHYVAYGPQVLLDEIDKDILAKVNEVAAATGAKIELCSTPECLKGADVLYTDVWASMGEEAQIPEKVKMLTPYKVTKEMVDATGNEDVIFLHCLPSFHDFETKMAKTQKEEGYDIREVTDEVFRSKYSKVFDEAENRMHTIKAVMVATIGRQN</sequence>
<feature type="binding site" evidence="6">
    <location>
        <begin position="274"/>
        <end position="275"/>
    </location>
    <ligand>
        <name>carbamoyl phosphate</name>
        <dbReference type="ChEBI" id="CHEBI:58228"/>
    </ligand>
</feature>
<feature type="binding site" evidence="6">
    <location>
        <position position="318"/>
    </location>
    <ligand>
        <name>carbamoyl phosphate</name>
        <dbReference type="ChEBI" id="CHEBI:58228"/>
    </ligand>
</feature>
<feature type="binding site" evidence="6">
    <location>
        <begin position="57"/>
        <end position="60"/>
    </location>
    <ligand>
        <name>carbamoyl phosphate</name>
        <dbReference type="ChEBI" id="CHEBI:58228"/>
    </ligand>
</feature>
<dbReference type="EMBL" id="CP047591">
    <property type="protein sequence ID" value="QHI71178.1"/>
    <property type="molecule type" value="Genomic_DNA"/>
</dbReference>
<dbReference type="PROSITE" id="PS00097">
    <property type="entry name" value="CARBAMOYLTRANSFERASE"/>
    <property type="match status" value="1"/>
</dbReference>
<feature type="domain" description="Aspartate/ornithine carbamoyltransferase carbamoyl-P binding" evidence="8">
    <location>
        <begin position="8"/>
        <end position="148"/>
    </location>
</feature>
<dbReference type="InterPro" id="IPR006131">
    <property type="entry name" value="Asp_carbamoyltransf_Asp/Orn-bd"/>
</dbReference>
<feature type="binding site" evidence="6">
    <location>
        <position position="84"/>
    </location>
    <ligand>
        <name>carbamoyl phosphate</name>
        <dbReference type="ChEBI" id="CHEBI:58228"/>
    </ligand>
</feature>
<comment type="subcellular location">
    <subcellularLocation>
        <location evidence="6">Cytoplasm</location>
    </subcellularLocation>
</comment>
<evidence type="ECO:0000259" key="8">
    <source>
        <dbReference type="Pfam" id="PF02729"/>
    </source>
</evidence>
<feature type="binding site" evidence="6">
    <location>
        <position position="233"/>
    </location>
    <ligand>
        <name>L-ornithine</name>
        <dbReference type="ChEBI" id="CHEBI:46911"/>
    </ligand>
</feature>
<dbReference type="PRINTS" id="PR00100">
    <property type="entry name" value="AOTCASE"/>
</dbReference>
<comment type="catalytic activity">
    <reaction evidence="5 6">
        <text>carbamoyl phosphate + L-ornithine = L-citrulline + phosphate + H(+)</text>
        <dbReference type="Rhea" id="RHEA:19513"/>
        <dbReference type="ChEBI" id="CHEBI:15378"/>
        <dbReference type="ChEBI" id="CHEBI:43474"/>
        <dbReference type="ChEBI" id="CHEBI:46911"/>
        <dbReference type="ChEBI" id="CHEBI:57743"/>
        <dbReference type="ChEBI" id="CHEBI:58228"/>
        <dbReference type="EC" id="2.1.3.3"/>
    </reaction>
</comment>
<dbReference type="Gene3D" id="3.40.50.1370">
    <property type="entry name" value="Aspartate/ornithine carbamoyltransferase"/>
    <property type="match status" value="2"/>
</dbReference>
<feature type="binding site" evidence="6">
    <location>
        <begin position="237"/>
        <end position="238"/>
    </location>
    <ligand>
        <name>L-ornithine</name>
        <dbReference type="ChEBI" id="CHEBI:46911"/>
    </ligand>
</feature>
<dbReference type="KEGG" id="amic:Ami3637_01135"/>
<dbReference type="AlphaFoldDB" id="A0A6P1MGN1"/>
<dbReference type="NCBIfam" id="TIGR00658">
    <property type="entry name" value="orni_carb_tr"/>
    <property type="match status" value="1"/>
</dbReference>
<dbReference type="PRINTS" id="PR00102">
    <property type="entry name" value="OTCASE"/>
</dbReference>
<evidence type="ECO:0000256" key="3">
    <source>
        <dbReference type="ARBA" id="ARBA00013007"/>
    </source>
</evidence>
<protein>
    <recommendedName>
        <fullName evidence="3 6">Ornithine carbamoyltransferase</fullName>
        <shortName evidence="6">OTCase</shortName>
        <ecNumber evidence="3 6">2.1.3.3</ecNumber>
    </recommendedName>
</protein>
<dbReference type="Proteomes" id="UP000463883">
    <property type="component" value="Chromosome"/>
</dbReference>
<evidence type="ECO:0000256" key="5">
    <source>
        <dbReference type="ARBA" id="ARBA00048772"/>
    </source>
</evidence>
<dbReference type="PANTHER" id="PTHR45753:SF2">
    <property type="entry name" value="ORNITHINE CARBAMOYLTRANSFERASE"/>
    <property type="match status" value="1"/>
</dbReference>
<proteinExistence type="inferred from homology"/>
<dbReference type="Pfam" id="PF00185">
    <property type="entry name" value="OTCace"/>
    <property type="match status" value="1"/>
</dbReference>
<dbReference type="GO" id="GO:0005737">
    <property type="term" value="C:cytoplasm"/>
    <property type="evidence" value="ECO:0007669"/>
    <property type="project" value="UniProtKB-SubCell"/>
</dbReference>
<dbReference type="RefSeq" id="WP_162360954.1">
    <property type="nucleotide sequence ID" value="NZ_CP047591.1"/>
</dbReference>
<dbReference type="InterPro" id="IPR006132">
    <property type="entry name" value="Asp/Orn_carbamoyltranf_P-bd"/>
</dbReference>
<dbReference type="Pfam" id="PF02729">
    <property type="entry name" value="OTCace_N"/>
    <property type="match status" value="1"/>
</dbReference>
<organism evidence="9 10">
    <name type="scientific">Aminipila terrae</name>
    <dbReference type="NCBI Taxonomy" id="2697030"/>
    <lineage>
        <taxon>Bacteria</taxon>
        <taxon>Bacillati</taxon>
        <taxon>Bacillota</taxon>
        <taxon>Clostridia</taxon>
        <taxon>Peptostreptococcales</taxon>
        <taxon>Anaerovoracaceae</taxon>
        <taxon>Aminipila</taxon>
    </lineage>
</organism>
<dbReference type="GO" id="GO:0016597">
    <property type="term" value="F:amino acid binding"/>
    <property type="evidence" value="ECO:0007669"/>
    <property type="project" value="InterPro"/>
</dbReference>
<keyword evidence="10" id="KW-1185">Reference proteome</keyword>
<reference evidence="9 10" key="1">
    <citation type="submission" date="2020-01" db="EMBL/GenBank/DDBJ databases">
        <title>Genomic analysis of Aminipila sp. CBA3637.</title>
        <authorList>
            <person name="Kim Y.B."/>
            <person name="Roh S.W."/>
        </authorList>
    </citation>
    <scope>NUCLEOTIDE SEQUENCE [LARGE SCALE GENOMIC DNA]</scope>
    <source>
        <strain evidence="9 10">CBA3637</strain>
    </source>
</reference>
<dbReference type="GO" id="GO:0019240">
    <property type="term" value="P:citrulline biosynthetic process"/>
    <property type="evidence" value="ECO:0007669"/>
    <property type="project" value="TreeGrafter"/>
</dbReference>
<dbReference type="SUPFAM" id="SSF53671">
    <property type="entry name" value="Aspartate/ornithine carbamoyltransferase"/>
    <property type="match status" value="1"/>
</dbReference>
<evidence type="ECO:0000256" key="1">
    <source>
        <dbReference type="ARBA" id="ARBA00003822"/>
    </source>
</evidence>
<feature type="binding site" evidence="6">
    <location>
        <position position="108"/>
    </location>
    <ligand>
        <name>carbamoyl phosphate</name>
        <dbReference type="ChEBI" id="CHEBI:58228"/>
    </ligand>
</feature>
<accession>A0A6P1MGN1</accession>
<gene>
    <name evidence="9" type="primary">argF</name>
    <name evidence="9" type="ORF">Ami3637_01135</name>
</gene>
<dbReference type="InterPro" id="IPR002292">
    <property type="entry name" value="Orn/put_carbamltrans"/>
</dbReference>
<feature type="binding site" evidence="6">
    <location>
        <position position="168"/>
    </location>
    <ligand>
        <name>L-ornithine</name>
        <dbReference type="ChEBI" id="CHEBI:46911"/>
    </ligand>
</feature>
<evidence type="ECO:0000259" key="7">
    <source>
        <dbReference type="Pfam" id="PF00185"/>
    </source>
</evidence>
<evidence type="ECO:0000256" key="4">
    <source>
        <dbReference type="ARBA" id="ARBA00022679"/>
    </source>
</evidence>
<comment type="function">
    <text evidence="1">Reversibly catalyzes the transfer of the carbamoyl group from carbamoyl phosphate (CP) to the N(epsilon) atom of ornithine (ORN) to produce L-citrulline.</text>
</comment>
<comment type="similarity">
    <text evidence="2 6">Belongs to the aspartate/ornithine carbamoyltransferase superfamily. OTCase family.</text>
</comment>
<dbReference type="InterPro" id="IPR024904">
    <property type="entry name" value="OTCase_ArgI"/>
</dbReference>